<evidence type="ECO:0000256" key="16">
    <source>
        <dbReference type="ARBA" id="ARBA00076912"/>
    </source>
</evidence>
<dbReference type="EMBL" id="CP029289">
    <property type="protein sequence ID" value="AWR94366.1"/>
    <property type="molecule type" value="Genomic_DNA"/>
</dbReference>
<evidence type="ECO:0000256" key="9">
    <source>
        <dbReference type="ARBA" id="ARBA00026110"/>
    </source>
</evidence>
<dbReference type="GO" id="GO:0046872">
    <property type="term" value="F:metal ion binding"/>
    <property type="evidence" value="ECO:0007669"/>
    <property type="project" value="UniProtKB-KW"/>
</dbReference>
<dbReference type="PANTHER" id="PTHR23091:SF4">
    <property type="entry name" value="N-TERMINAL AMINO-ACID N(ALPHA)-ACETYLTRANSFERASE NATA"/>
    <property type="match status" value="1"/>
</dbReference>
<evidence type="ECO:0000256" key="11">
    <source>
        <dbReference type="ARBA" id="ARBA00047491"/>
    </source>
</evidence>
<evidence type="ECO:0000256" key="5">
    <source>
        <dbReference type="ARBA" id="ARBA00022723"/>
    </source>
</evidence>
<evidence type="ECO:0000256" key="7">
    <source>
        <dbReference type="ARBA" id="ARBA00023315"/>
    </source>
</evidence>
<keyword evidence="7" id="KW-0012">Acyltransferase</keyword>
<keyword evidence="3" id="KW-0963">Cytoplasm</keyword>
<comment type="catalytic activity">
    <reaction evidence="14">
        <text>N-terminal L-methionyl-L-glutamyl-[protein] + acetyl-CoA = N-terminal N(alpha)-acetyl-L-methionyl-L-glutamyl-[protein] + CoA + H(+)</text>
        <dbReference type="Rhea" id="RHEA:50488"/>
        <dbReference type="Rhea" id="RHEA-COMP:12696"/>
        <dbReference type="Rhea" id="RHEA-COMP:12697"/>
        <dbReference type="ChEBI" id="CHEBI:15378"/>
        <dbReference type="ChEBI" id="CHEBI:57287"/>
        <dbReference type="ChEBI" id="CHEBI:57288"/>
        <dbReference type="ChEBI" id="CHEBI:133359"/>
        <dbReference type="ChEBI" id="CHEBI:133360"/>
    </reaction>
</comment>
<dbReference type="GO" id="GO:0031415">
    <property type="term" value="C:NatA complex"/>
    <property type="evidence" value="ECO:0007669"/>
    <property type="project" value="InterPro"/>
</dbReference>
<evidence type="ECO:0000256" key="14">
    <source>
        <dbReference type="ARBA" id="ARBA00051494"/>
    </source>
</evidence>
<evidence type="ECO:0000256" key="4">
    <source>
        <dbReference type="ARBA" id="ARBA00022679"/>
    </source>
</evidence>
<evidence type="ECO:0000256" key="12">
    <source>
        <dbReference type="ARBA" id="ARBA00048236"/>
    </source>
</evidence>
<evidence type="ECO:0000259" key="18">
    <source>
        <dbReference type="PROSITE" id="PS51186"/>
    </source>
</evidence>
<evidence type="ECO:0000256" key="8">
    <source>
        <dbReference type="ARBA" id="ARBA00025786"/>
    </source>
</evidence>
<comment type="catalytic activity">
    <reaction evidence="11">
        <text>N-terminal L-seryl-[protein] + acetyl-CoA = N-terminal N(alpha)-acetyl-L-seryl-[protein] + CoA + H(+)</text>
        <dbReference type="Rhea" id="RHEA:50504"/>
        <dbReference type="Rhea" id="RHEA-COMP:12703"/>
        <dbReference type="Rhea" id="RHEA-COMP:12704"/>
        <dbReference type="ChEBI" id="CHEBI:15378"/>
        <dbReference type="ChEBI" id="CHEBI:57287"/>
        <dbReference type="ChEBI" id="CHEBI:57288"/>
        <dbReference type="ChEBI" id="CHEBI:64738"/>
        <dbReference type="ChEBI" id="CHEBI:83690"/>
        <dbReference type="EC" id="2.3.1.255"/>
    </reaction>
</comment>
<protein>
    <recommendedName>
        <fullName evidence="15">N-alpha-acetyltransferase</fullName>
        <ecNumber evidence="9">2.3.1.255</ecNumber>
        <ecNumber evidence="10">2.3.1.258</ecNumber>
    </recommendedName>
    <alternativeName>
        <fullName evidence="17">Amino-terminal acetyltransferase</fullName>
    </alternativeName>
    <alternativeName>
        <fullName evidence="16">N-terminal acetyltransferase</fullName>
    </alternativeName>
</protein>
<dbReference type="KEGG" id="abri:DFR85_06910"/>
<evidence type="ECO:0000313" key="20">
    <source>
        <dbReference type="Proteomes" id="UP000248044"/>
    </source>
</evidence>
<dbReference type="EC" id="2.3.1.258" evidence="10"/>
<comment type="similarity">
    <text evidence="8">Belongs to the acetyltransferase family. ARD1 subfamily.</text>
</comment>
<dbReference type="EC" id="2.3.1.255" evidence="9"/>
<reference evidence="19 20" key="1">
    <citation type="submission" date="2018-05" db="EMBL/GenBank/DDBJ databases">
        <title>Complete Genome Sequences of Extremely Thermoacidophilic, Metal-Mobilizing Type-Strain Members of the Archaeal Family Sulfolobaceae: Acidianus brierleyi DSM-1651T, Acidianus sulfidivorans DSM-18786T, Metallosphaera hakonensis DSM-7519T, and Metallosphaera prunae DSM-10039T.</title>
        <authorList>
            <person name="Counts J.A."/>
            <person name="Kelly R.M."/>
        </authorList>
    </citation>
    <scope>NUCLEOTIDE SEQUENCE [LARGE SCALE GENOMIC DNA]</scope>
    <source>
        <strain evidence="19 20">DSM 1651</strain>
    </source>
</reference>
<evidence type="ECO:0000256" key="1">
    <source>
        <dbReference type="ARBA" id="ARBA00004496"/>
    </source>
</evidence>
<evidence type="ECO:0000256" key="10">
    <source>
        <dbReference type="ARBA" id="ARBA00039121"/>
    </source>
</evidence>
<dbReference type="RefSeq" id="WP_110270247.1">
    <property type="nucleotide sequence ID" value="NZ_CP029289.2"/>
</dbReference>
<evidence type="ECO:0000256" key="3">
    <source>
        <dbReference type="ARBA" id="ARBA00022490"/>
    </source>
</evidence>
<dbReference type="InterPro" id="IPR006464">
    <property type="entry name" value="AcTrfase_RimI/Ard1"/>
</dbReference>
<keyword evidence="5" id="KW-0479">Metal-binding</keyword>
<comment type="subunit">
    <text evidence="2">Homodimer.</text>
</comment>
<gene>
    <name evidence="19" type="primary">rimI</name>
    <name evidence="19" type="ORF">DFR85_06910</name>
</gene>
<evidence type="ECO:0000256" key="13">
    <source>
        <dbReference type="ARBA" id="ARBA00049103"/>
    </source>
</evidence>
<dbReference type="Gene3D" id="3.40.630.30">
    <property type="match status" value="1"/>
</dbReference>
<dbReference type="InterPro" id="IPR016181">
    <property type="entry name" value="Acyl_CoA_acyltransferase"/>
</dbReference>
<comment type="catalytic activity">
    <reaction evidence="13">
        <text>N-terminal L-methionyl-L-leucyl-[protein] + acetyl-CoA = N-terminal N(alpha)-acetyl-L-methionyl-L-leucyl-[protein] + CoA + H(+)</text>
        <dbReference type="Rhea" id="RHEA:50520"/>
        <dbReference type="Rhea" id="RHEA-COMP:12711"/>
        <dbReference type="Rhea" id="RHEA-COMP:12712"/>
        <dbReference type="ChEBI" id="CHEBI:15378"/>
        <dbReference type="ChEBI" id="CHEBI:57287"/>
        <dbReference type="ChEBI" id="CHEBI:57288"/>
        <dbReference type="ChEBI" id="CHEBI:133377"/>
        <dbReference type="ChEBI" id="CHEBI:133378"/>
        <dbReference type="EC" id="2.3.1.258"/>
    </reaction>
</comment>
<proteinExistence type="inferred from homology"/>
<sequence>MEQATNSHKSTFTLRNVRLDDVDQIMKINRLALPENYPYYFFVEHVKDYDKAFYVAVIDGDIVGYIMPRIEYGFSNFKSIPSLVKKGHVVSIAVLEQFRNQGIGSSLLEASMKSMKDDYGAEEVYLEVRVSNYPAISMYEKHGFVKIKILKHYYADGEDAYLMAALLNTNSTLSG</sequence>
<evidence type="ECO:0000256" key="6">
    <source>
        <dbReference type="ARBA" id="ARBA00022833"/>
    </source>
</evidence>
<feature type="domain" description="N-acetyltransferase" evidence="18">
    <location>
        <begin position="12"/>
        <end position="168"/>
    </location>
</feature>
<dbReference type="SUPFAM" id="SSF55729">
    <property type="entry name" value="Acyl-CoA N-acyltransferases (Nat)"/>
    <property type="match status" value="1"/>
</dbReference>
<dbReference type="OrthoDB" id="43754at2157"/>
<comment type="subcellular location">
    <subcellularLocation>
        <location evidence="1">Cytoplasm</location>
    </subcellularLocation>
</comment>
<dbReference type="NCBIfam" id="TIGR01575">
    <property type="entry name" value="rimI"/>
    <property type="match status" value="1"/>
</dbReference>
<accession>A0A2U9IEH1</accession>
<comment type="catalytic activity">
    <reaction evidence="12">
        <text>N-terminal L-alanyl-[protein] + acetyl-CoA = N-terminal N(alpha)-acetyl-L-alanyl-[protein] + CoA + H(+)</text>
        <dbReference type="Rhea" id="RHEA:50500"/>
        <dbReference type="Rhea" id="RHEA-COMP:12701"/>
        <dbReference type="Rhea" id="RHEA-COMP:12702"/>
        <dbReference type="ChEBI" id="CHEBI:15378"/>
        <dbReference type="ChEBI" id="CHEBI:57287"/>
        <dbReference type="ChEBI" id="CHEBI:57288"/>
        <dbReference type="ChEBI" id="CHEBI:64718"/>
        <dbReference type="ChEBI" id="CHEBI:83683"/>
        <dbReference type="EC" id="2.3.1.255"/>
    </reaction>
</comment>
<evidence type="ECO:0000256" key="2">
    <source>
        <dbReference type="ARBA" id="ARBA00011738"/>
    </source>
</evidence>
<keyword evidence="6" id="KW-0862">Zinc</keyword>
<name>A0A2U9IEH1_9CREN</name>
<keyword evidence="20" id="KW-1185">Reference proteome</keyword>
<evidence type="ECO:0000313" key="19">
    <source>
        <dbReference type="EMBL" id="AWR94366.1"/>
    </source>
</evidence>
<dbReference type="GeneID" id="36831872"/>
<dbReference type="PANTHER" id="PTHR23091">
    <property type="entry name" value="N-TERMINAL ACETYLTRANSFERASE"/>
    <property type="match status" value="1"/>
</dbReference>
<organism evidence="19 20">
    <name type="scientific">Acidianus brierleyi</name>
    <dbReference type="NCBI Taxonomy" id="41673"/>
    <lineage>
        <taxon>Archaea</taxon>
        <taxon>Thermoproteota</taxon>
        <taxon>Thermoprotei</taxon>
        <taxon>Sulfolobales</taxon>
        <taxon>Sulfolobaceae</taxon>
        <taxon>Acidianus</taxon>
    </lineage>
</organism>
<dbReference type="AlphaFoldDB" id="A0A2U9IEH1"/>
<evidence type="ECO:0000256" key="17">
    <source>
        <dbReference type="ARBA" id="ARBA00080792"/>
    </source>
</evidence>
<dbReference type="InterPro" id="IPR000182">
    <property type="entry name" value="GNAT_dom"/>
</dbReference>
<dbReference type="FunFam" id="3.40.630.30:FF:000200">
    <property type="entry name" value="N-alpha-acetyltransferase"/>
    <property type="match status" value="1"/>
</dbReference>
<evidence type="ECO:0000256" key="15">
    <source>
        <dbReference type="ARBA" id="ARBA00073228"/>
    </source>
</evidence>
<keyword evidence="4 19" id="KW-0808">Transferase</keyword>
<dbReference type="Proteomes" id="UP000248044">
    <property type="component" value="Chromosome"/>
</dbReference>
<dbReference type="Pfam" id="PF00583">
    <property type="entry name" value="Acetyltransf_1"/>
    <property type="match status" value="1"/>
</dbReference>
<dbReference type="PROSITE" id="PS51186">
    <property type="entry name" value="GNAT"/>
    <property type="match status" value="1"/>
</dbReference>
<dbReference type="GO" id="GO:0120518">
    <property type="term" value="F:protein N-terminal-methionine acetyltransferase activity"/>
    <property type="evidence" value="ECO:0007669"/>
    <property type="project" value="UniProtKB-EC"/>
</dbReference>
<dbReference type="InterPro" id="IPR045047">
    <property type="entry name" value="Ard1-like"/>
</dbReference>
<dbReference type="CDD" id="cd04301">
    <property type="entry name" value="NAT_SF"/>
    <property type="match status" value="1"/>
</dbReference>